<feature type="domain" description="Rhodanese" evidence="7">
    <location>
        <begin position="450"/>
        <end position="538"/>
    </location>
</feature>
<dbReference type="PRINTS" id="PR00411">
    <property type="entry name" value="PNDRDTASEI"/>
</dbReference>
<dbReference type="InterPro" id="IPR001763">
    <property type="entry name" value="Rhodanese-like_dom"/>
</dbReference>
<dbReference type="SMART" id="SM00450">
    <property type="entry name" value="RHOD"/>
    <property type="match status" value="1"/>
</dbReference>
<dbReference type="SUPFAM" id="SSF51905">
    <property type="entry name" value="FAD/NAD(P)-binding domain"/>
    <property type="match status" value="2"/>
</dbReference>
<comment type="cofactor">
    <cofactor evidence="1">
        <name>FAD</name>
        <dbReference type="ChEBI" id="CHEBI:57692"/>
    </cofactor>
</comment>
<accession>A0A9D1SS42</accession>
<protein>
    <submittedName>
        <fullName evidence="8">FAD-dependent oxidoreductase</fullName>
    </submittedName>
</protein>
<dbReference type="Pfam" id="PF02852">
    <property type="entry name" value="Pyr_redox_dim"/>
    <property type="match status" value="1"/>
</dbReference>
<evidence type="ECO:0000256" key="5">
    <source>
        <dbReference type="ARBA" id="ARBA00023002"/>
    </source>
</evidence>
<evidence type="ECO:0000256" key="2">
    <source>
        <dbReference type="ARBA" id="ARBA00009130"/>
    </source>
</evidence>
<dbReference type="Proteomes" id="UP000886748">
    <property type="component" value="Unassembled WGS sequence"/>
</dbReference>
<evidence type="ECO:0000259" key="7">
    <source>
        <dbReference type="PROSITE" id="PS50206"/>
    </source>
</evidence>
<dbReference type="InterPro" id="IPR036873">
    <property type="entry name" value="Rhodanese-like_dom_sf"/>
</dbReference>
<dbReference type="InterPro" id="IPR004099">
    <property type="entry name" value="Pyr_nucl-diS_OxRdtase_dimer"/>
</dbReference>
<dbReference type="AlphaFoldDB" id="A0A9D1SS42"/>
<sequence>MKVLIIGGGACGASAAARLRRLDDNAEILILEKTHEISIANCGLPYYCSDVIDSEEKMHVSSVQKFKNLLNVDIKMGANVTAINRNEKTVTVNDSEVLSYDKLVLTPGAEPFVPDIQGINNPKIHTLRMLKDGNAIKEIVKNTNAKNAVVIGGGFIGVEMAENFKHLKDVNTTLVELSSHILPPVDKETAAFAQNEMRKHGVNLVLSDGVKAFDNDYVVLNSGRKLPYDIAVLAIGVKPQTSLARECGLVIGKSGGVKVNEHMQTSDPDIYAGGDSVEVTDFVTNADVLIPLAGPANRQGRIIADNIAGYKSVYKKTIGSAVVKVFDLTIANAGNSEENLIKRNIPYWKTFTYGFSHASYYPGATRTMYKLLFNAQGDILGVQAAGYEGVEKRVDVIATSMRNSLKVWDLIDSELCYAPPYSSAKDPVNILGMHADNILKGFVKPAYFEDIKDSVLVDVRSAADYANETIDGALNIPTPELRSRCDELPKDKKVILFCNTGFQSYVASRILLQRGFNNVYSLTAGIELYKELVKNQKALAAETAETVV</sequence>
<proteinExistence type="inferred from homology"/>
<reference evidence="8" key="2">
    <citation type="journal article" date="2021" name="PeerJ">
        <title>Extensive microbial diversity within the chicken gut microbiome revealed by metagenomics and culture.</title>
        <authorList>
            <person name="Gilroy R."/>
            <person name="Ravi A."/>
            <person name="Getino M."/>
            <person name="Pursley I."/>
            <person name="Horton D.L."/>
            <person name="Alikhan N.F."/>
            <person name="Baker D."/>
            <person name="Gharbi K."/>
            <person name="Hall N."/>
            <person name="Watson M."/>
            <person name="Adriaenssens E.M."/>
            <person name="Foster-Nyarko E."/>
            <person name="Jarju S."/>
            <person name="Secka A."/>
            <person name="Antonio M."/>
            <person name="Oren A."/>
            <person name="Chaudhuri R.R."/>
            <person name="La Ragione R."/>
            <person name="Hildebrand F."/>
            <person name="Pallen M.J."/>
        </authorList>
    </citation>
    <scope>NUCLEOTIDE SEQUENCE</scope>
    <source>
        <strain evidence="8">CHK154-7741</strain>
    </source>
</reference>
<evidence type="ECO:0000256" key="4">
    <source>
        <dbReference type="ARBA" id="ARBA00022827"/>
    </source>
</evidence>
<dbReference type="SUPFAM" id="SSF55424">
    <property type="entry name" value="FAD/NAD-linked reductases, dimerisation (C-terminal) domain"/>
    <property type="match status" value="1"/>
</dbReference>
<dbReference type="InterPro" id="IPR050260">
    <property type="entry name" value="FAD-bd_OxRdtase"/>
</dbReference>
<gene>
    <name evidence="8" type="ORF">IAD26_06450</name>
</gene>
<dbReference type="InterPro" id="IPR023753">
    <property type="entry name" value="FAD/NAD-binding_dom"/>
</dbReference>
<evidence type="ECO:0000313" key="9">
    <source>
        <dbReference type="Proteomes" id="UP000886748"/>
    </source>
</evidence>
<dbReference type="GO" id="GO:0016491">
    <property type="term" value="F:oxidoreductase activity"/>
    <property type="evidence" value="ECO:0007669"/>
    <property type="project" value="UniProtKB-KW"/>
</dbReference>
<dbReference type="EMBL" id="DVOD01000047">
    <property type="protein sequence ID" value="HIU92757.1"/>
    <property type="molecule type" value="Genomic_DNA"/>
</dbReference>
<dbReference type="PROSITE" id="PS50206">
    <property type="entry name" value="RHODANESE_3"/>
    <property type="match status" value="1"/>
</dbReference>
<dbReference type="Gene3D" id="3.40.250.10">
    <property type="entry name" value="Rhodanese-like domain"/>
    <property type="match status" value="1"/>
</dbReference>
<comment type="caution">
    <text evidence="8">The sequence shown here is derived from an EMBL/GenBank/DDBJ whole genome shotgun (WGS) entry which is preliminary data.</text>
</comment>
<keyword evidence="6" id="KW-0676">Redox-active center</keyword>
<evidence type="ECO:0000256" key="6">
    <source>
        <dbReference type="ARBA" id="ARBA00023284"/>
    </source>
</evidence>
<keyword evidence="4" id="KW-0274">FAD</keyword>
<evidence type="ECO:0000256" key="1">
    <source>
        <dbReference type="ARBA" id="ARBA00001974"/>
    </source>
</evidence>
<dbReference type="InterPro" id="IPR036188">
    <property type="entry name" value="FAD/NAD-bd_sf"/>
</dbReference>
<dbReference type="SUPFAM" id="SSF52821">
    <property type="entry name" value="Rhodanese/Cell cycle control phosphatase"/>
    <property type="match status" value="1"/>
</dbReference>
<evidence type="ECO:0000256" key="3">
    <source>
        <dbReference type="ARBA" id="ARBA00022630"/>
    </source>
</evidence>
<dbReference type="Gene3D" id="3.50.50.60">
    <property type="entry name" value="FAD/NAD(P)-binding domain"/>
    <property type="match status" value="2"/>
</dbReference>
<evidence type="ECO:0000313" key="8">
    <source>
        <dbReference type="EMBL" id="HIU92757.1"/>
    </source>
</evidence>
<keyword evidence="5" id="KW-0560">Oxidoreductase</keyword>
<keyword evidence="3" id="KW-0285">Flavoprotein</keyword>
<dbReference type="PANTHER" id="PTHR43429:SF1">
    <property type="entry name" value="NAD(P)H SULFUR OXIDOREDUCTASE (COA-DEPENDENT)"/>
    <property type="match status" value="1"/>
</dbReference>
<dbReference type="PRINTS" id="PR00368">
    <property type="entry name" value="FADPNR"/>
</dbReference>
<name>A0A9D1SS42_9CLOT</name>
<organism evidence="8 9">
    <name type="scientific">Candidatus Limenecus avicola</name>
    <dbReference type="NCBI Taxonomy" id="2840847"/>
    <lineage>
        <taxon>Bacteria</taxon>
        <taxon>Bacillati</taxon>
        <taxon>Bacillota</taxon>
        <taxon>Clostridia</taxon>
        <taxon>Eubacteriales</taxon>
        <taxon>Clostridiaceae</taxon>
        <taxon>Clostridiaceae incertae sedis</taxon>
        <taxon>Candidatus Limenecus</taxon>
    </lineage>
</organism>
<dbReference type="PANTHER" id="PTHR43429">
    <property type="entry name" value="PYRIDINE NUCLEOTIDE-DISULFIDE OXIDOREDUCTASE DOMAIN-CONTAINING"/>
    <property type="match status" value="1"/>
</dbReference>
<dbReference type="Pfam" id="PF07992">
    <property type="entry name" value="Pyr_redox_2"/>
    <property type="match status" value="1"/>
</dbReference>
<comment type="similarity">
    <text evidence="2">Belongs to the class-III pyridine nucleotide-disulfide oxidoreductase family.</text>
</comment>
<dbReference type="InterPro" id="IPR016156">
    <property type="entry name" value="FAD/NAD-linked_Rdtase_dimer_sf"/>
</dbReference>
<dbReference type="Pfam" id="PF00581">
    <property type="entry name" value="Rhodanese"/>
    <property type="match status" value="1"/>
</dbReference>
<reference evidence="8" key="1">
    <citation type="submission" date="2020-10" db="EMBL/GenBank/DDBJ databases">
        <authorList>
            <person name="Gilroy R."/>
        </authorList>
    </citation>
    <scope>NUCLEOTIDE SEQUENCE</scope>
    <source>
        <strain evidence="8">CHK154-7741</strain>
    </source>
</reference>